<name>A0AAU9IEP9_9CILI</name>
<dbReference type="Proteomes" id="UP001162131">
    <property type="component" value="Unassembled WGS sequence"/>
</dbReference>
<evidence type="ECO:0000313" key="1">
    <source>
        <dbReference type="EMBL" id="CAG9312335.1"/>
    </source>
</evidence>
<proteinExistence type="predicted"/>
<reference evidence="1" key="1">
    <citation type="submission" date="2021-09" db="EMBL/GenBank/DDBJ databases">
        <authorList>
            <consortium name="AG Swart"/>
            <person name="Singh M."/>
            <person name="Singh A."/>
            <person name="Seah K."/>
            <person name="Emmerich C."/>
        </authorList>
    </citation>
    <scope>NUCLEOTIDE SEQUENCE</scope>
    <source>
        <strain evidence="1">ATCC30299</strain>
    </source>
</reference>
<evidence type="ECO:0000313" key="2">
    <source>
        <dbReference type="Proteomes" id="UP001162131"/>
    </source>
</evidence>
<gene>
    <name evidence="1" type="ORF">BSTOLATCC_MIC5577</name>
</gene>
<comment type="caution">
    <text evidence="1">The sequence shown here is derived from an EMBL/GenBank/DDBJ whole genome shotgun (WGS) entry which is preliminary data.</text>
</comment>
<dbReference type="InterPro" id="IPR015915">
    <property type="entry name" value="Kelch-typ_b-propeller"/>
</dbReference>
<sequence length="286" mass="34041">MEFSINMLHKLQLKQDIDEQEIESQYLWCCVFHSHTISYIKRIDLNSLSITEQATRFTLGRKSILPNSNIYWGILNHPRYGSAIFNDNFKFPSFRKKNKLLFNDFCYYKGEIFSFGMPNIECKATSAKKLNLHKNRWKALASLPFKLDMISCVGFNDRIYLTGKQSGSIFEYDIISNSYSEINMDLERRSEKFLCKMGGKIYLFDSLSEKIYITKDCFKTWEEFCRFSISQHSKNAHMLFKYFDFYKNSLYFIINSELYRFDFNVEGMIYIGTIQQNLIINHIKYK</sequence>
<dbReference type="AlphaFoldDB" id="A0AAU9IEP9"/>
<dbReference type="EMBL" id="CAJZBQ010000005">
    <property type="protein sequence ID" value="CAG9312335.1"/>
    <property type="molecule type" value="Genomic_DNA"/>
</dbReference>
<dbReference type="Gene3D" id="2.120.10.80">
    <property type="entry name" value="Kelch-type beta propeller"/>
    <property type="match status" value="1"/>
</dbReference>
<keyword evidence="2" id="KW-1185">Reference proteome</keyword>
<dbReference type="SUPFAM" id="SSF117281">
    <property type="entry name" value="Kelch motif"/>
    <property type="match status" value="1"/>
</dbReference>
<accession>A0AAU9IEP9</accession>
<organism evidence="1 2">
    <name type="scientific">Blepharisma stoltei</name>
    <dbReference type="NCBI Taxonomy" id="1481888"/>
    <lineage>
        <taxon>Eukaryota</taxon>
        <taxon>Sar</taxon>
        <taxon>Alveolata</taxon>
        <taxon>Ciliophora</taxon>
        <taxon>Postciliodesmatophora</taxon>
        <taxon>Heterotrichea</taxon>
        <taxon>Heterotrichida</taxon>
        <taxon>Blepharismidae</taxon>
        <taxon>Blepharisma</taxon>
    </lineage>
</organism>
<protein>
    <submittedName>
        <fullName evidence="1">Uncharacterized protein</fullName>
    </submittedName>
</protein>